<dbReference type="PANTHER" id="PTHR12598">
    <property type="entry name" value="COPPER HOMEOSTASIS PROTEIN CUTC"/>
    <property type="match status" value="1"/>
</dbReference>
<dbReference type="GO" id="GO:0005737">
    <property type="term" value="C:cytoplasm"/>
    <property type="evidence" value="ECO:0007669"/>
    <property type="project" value="UniProtKB-SubCell"/>
</dbReference>
<dbReference type="Pfam" id="PF03932">
    <property type="entry name" value="CutC"/>
    <property type="match status" value="1"/>
</dbReference>
<reference evidence="3 4" key="1">
    <citation type="submission" date="2014-07" db="EMBL/GenBank/DDBJ databases">
        <title>Draft genome of Clostridium sulfidigenes 113A isolated from sediments associated with methane hydrate from Krishna Godavari basin.</title>
        <authorList>
            <person name="Honkalas V.S."/>
            <person name="Dabir A.P."/>
            <person name="Arora P."/>
            <person name="Dhakephalkar P.K."/>
        </authorList>
    </citation>
    <scope>NUCLEOTIDE SEQUENCE [LARGE SCALE GENOMIC DNA]</scope>
    <source>
        <strain evidence="3 4">113A</strain>
    </source>
</reference>
<keyword evidence="2" id="KW-0963">Cytoplasm</keyword>
<dbReference type="AlphaFoldDB" id="A0A084JA90"/>
<name>A0A084JA90_9CLOT</name>
<dbReference type="STRING" id="318464.IO99_12100"/>
<keyword evidence="4" id="KW-1185">Reference proteome</keyword>
<evidence type="ECO:0000313" key="3">
    <source>
        <dbReference type="EMBL" id="KEZ85874.1"/>
    </source>
</evidence>
<sequence>MKEKVLVEICCGSLEDVIIAKKAGAHRVELNSNMFLGGITPSIGNIEEAKKSVDIPIMVMIRPRGAGFCYSEYEIKTMERDMKAAIKAGADGIVFGALREDGTLDVELCKRFMDIIGDREAVFHRAFDVVKDPFKVLDTLVDLGVKRILTKGQKNTVEDGAELLKELIKYSKGKIEILPGGVRPHNVKWMIETLKFNQLHVASFTRRKDHSTQCNPEVYFGSPLNPKEIDYDIANYEYLKEMCENIKTITKANCIK</sequence>
<comment type="subcellular location">
    <subcellularLocation>
        <location evidence="2">Cytoplasm</location>
    </subcellularLocation>
</comment>
<dbReference type="HAMAP" id="MF_00795">
    <property type="entry name" value="CutC"/>
    <property type="match status" value="1"/>
</dbReference>
<dbReference type="Gene3D" id="3.20.20.380">
    <property type="entry name" value="Copper homeostasis (CutC) domain"/>
    <property type="match status" value="1"/>
</dbReference>
<protein>
    <recommendedName>
        <fullName evidence="2">PF03932 family protein CutC</fullName>
    </recommendedName>
</protein>
<dbReference type="EMBL" id="JPMD01000028">
    <property type="protein sequence ID" value="KEZ85874.1"/>
    <property type="molecule type" value="Genomic_DNA"/>
</dbReference>
<evidence type="ECO:0000313" key="4">
    <source>
        <dbReference type="Proteomes" id="UP000028542"/>
    </source>
</evidence>
<dbReference type="GO" id="GO:0005507">
    <property type="term" value="F:copper ion binding"/>
    <property type="evidence" value="ECO:0007669"/>
    <property type="project" value="TreeGrafter"/>
</dbReference>
<proteinExistence type="inferred from homology"/>
<dbReference type="SUPFAM" id="SSF110395">
    <property type="entry name" value="CutC-like"/>
    <property type="match status" value="1"/>
</dbReference>
<dbReference type="Proteomes" id="UP000028542">
    <property type="component" value="Unassembled WGS sequence"/>
</dbReference>
<evidence type="ECO:0000256" key="2">
    <source>
        <dbReference type="HAMAP-Rule" id="MF_00795"/>
    </source>
</evidence>
<dbReference type="eggNOG" id="COG3142">
    <property type="taxonomic scope" value="Bacteria"/>
</dbReference>
<dbReference type="PANTHER" id="PTHR12598:SF0">
    <property type="entry name" value="COPPER HOMEOSTASIS PROTEIN CUTC HOMOLOG"/>
    <property type="match status" value="1"/>
</dbReference>
<organism evidence="3 4">
    <name type="scientific">Clostridium sulfidigenes</name>
    <dbReference type="NCBI Taxonomy" id="318464"/>
    <lineage>
        <taxon>Bacteria</taxon>
        <taxon>Bacillati</taxon>
        <taxon>Bacillota</taxon>
        <taxon>Clostridia</taxon>
        <taxon>Eubacteriales</taxon>
        <taxon>Clostridiaceae</taxon>
        <taxon>Clostridium</taxon>
    </lineage>
</organism>
<dbReference type="InterPro" id="IPR005627">
    <property type="entry name" value="CutC-like"/>
</dbReference>
<gene>
    <name evidence="2" type="primary">cutC</name>
    <name evidence="3" type="ORF">IO99_12100</name>
</gene>
<dbReference type="InterPro" id="IPR036822">
    <property type="entry name" value="CutC-like_dom_sf"/>
</dbReference>
<accession>A0A084JA90</accession>
<evidence type="ECO:0000256" key="1">
    <source>
        <dbReference type="ARBA" id="ARBA00007768"/>
    </source>
</evidence>
<comment type="caution">
    <text evidence="2">Once thought to be involved in copper homeostasis, experiments in E.coli have shown this is not the case.</text>
</comment>
<comment type="similarity">
    <text evidence="1 2">Belongs to the CutC family.</text>
</comment>
<comment type="caution">
    <text evidence="3">The sequence shown here is derived from an EMBL/GenBank/DDBJ whole genome shotgun (WGS) entry which is preliminary data.</text>
</comment>
<dbReference type="RefSeq" id="WP_035133572.1">
    <property type="nucleotide sequence ID" value="NZ_JPMD01000028.1"/>
</dbReference>